<dbReference type="RefSeq" id="WP_182080415.1">
    <property type="nucleotide sequence ID" value="NZ_CP063356.2"/>
</dbReference>
<keyword evidence="2" id="KW-1185">Reference proteome</keyword>
<evidence type="ECO:0008006" key="3">
    <source>
        <dbReference type="Google" id="ProtNLM"/>
    </source>
</evidence>
<protein>
    <recommendedName>
        <fullName evidence="3">DUF4015 domain-containing protein</fullName>
    </recommendedName>
</protein>
<sequence>MDGIHIHPHDILDEGSATILSHLNQIKGIRYIFPQVNTIFERNPYPVGKLTHNPVHEVVMGNGTLHANIKVSSKLYQREPTFEEKQDPLALFKLATNDTDYEVIPWVNIFNGDFLGNVEENAVINVAGEKVDDWLCPNGPNVLEMWTEVFTLLIKKYDYHTFMIDRIRFPDWAGKTVEPSRMFSCFCPHCLEKMAQTGINNAALIEEIHRITEAIQRKAYSQALQMFHNSAQIKQWVTFRQQSVSQFVKNLIANVQVFEPKARFWLDLWPPSYAWFLGQDYTELTKYASKLKHFPYHKLGGGADVQGLIDVISSNDIEADKAFQAFLQFFDIKQKITYQQFKETGYTIDFVYQENAKVREISQPGTKIYSGIQMWNIDNENLLEAVKAARQSPADALLYYCYGWAELDHFQAIAKQYSK</sequence>
<organism evidence="1 2">
    <name type="scientific">Anaerobacillus isosaccharinicus</name>
    <dbReference type="NCBI Taxonomy" id="1532552"/>
    <lineage>
        <taxon>Bacteria</taxon>
        <taxon>Bacillati</taxon>
        <taxon>Bacillota</taxon>
        <taxon>Bacilli</taxon>
        <taxon>Bacillales</taxon>
        <taxon>Bacillaceae</taxon>
        <taxon>Anaerobacillus</taxon>
    </lineage>
</organism>
<gene>
    <name evidence="1" type="ORF">AWH56_005740</name>
</gene>
<reference evidence="1 2" key="1">
    <citation type="journal article" date="2017" name="Genome Announc.">
        <title>Draft Genome Sequences of Four Alkaliphilic Bacteria Belonging to the Anaerobacillus Genus.</title>
        <authorList>
            <person name="Bassil N.M."/>
            <person name="Lloyd J.R."/>
        </authorList>
    </citation>
    <scope>NUCLEOTIDE SEQUENCE [LARGE SCALE GENOMIC DNA]</scope>
    <source>
        <strain evidence="1 2">NB2006</strain>
    </source>
</reference>
<dbReference type="Proteomes" id="UP000180175">
    <property type="component" value="Chromosome"/>
</dbReference>
<dbReference type="AlphaFoldDB" id="A0A7S7L9Z2"/>
<dbReference type="EMBL" id="CP063356">
    <property type="protein sequence ID" value="QOY37142.1"/>
    <property type="molecule type" value="Genomic_DNA"/>
</dbReference>
<name>A0A7S7L9Z2_9BACI</name>
<accession>A0A7S7L9Z2</accession>
<evidence type="ECO:0000313" key="1">
    <source>
        <dbReference type="EMBL" id="QOY37142.1"/>
    </source>
</evidence>
<reference evidence="1 2" key="2">
    <citation type="journal article" date="2019" name="Int. J. Syst. Evol. Microbiol.">
        <title>Anaerobacillus isosaccharinicus sp. nov., an alkaliphilic bacterium which degrades isosaccharinic acid.</title>
        <authorList>
            <person name="Bassil N.M."/>
            <person name="Lloyd J.R."/>
        </authorList>
    </citation>
    <scope>NUCLEOTIDE SEQUENCE [LARGE SCALE GENOMIC DNA]</scope>
    <source>
        <strain evidence="1 2">NB2006</strain>
    </source>
</reference>
<dbReference type="KEGG" id="aia:AWH56_005740"/>
<dbReference type="Gene3D" id="3.20.20.80">
    <property type="entry name" value="Glycosidases"/>
    <property type="match status" value="1"/>
</dbReference>
<proteinExistence type="predicted"/>
<evidence type="ECO:0000313" key="2">
    <source>
        <dbReference type="Proteomes" id="UP000180175"/>
    </source>
</evidence>